<gene>
    <name evidence="3" type="ORF">MIZ03_0005</name>
</gene>
<dbReference type="RefSeq" id="WP_223906329.1">
    <property type="nucleotide sequence ID" value="NZ_AP024238.1"/>
</dbReference>
<evidence type="ECO:0000313" key="4">
    <source>
        <dbReference type="Proteomes" id="UP000824366"/>
    </source>
</evidence>
<feature type="domain" description="Transposase zinc-binding" evidence="2">
    <location>
        <begin position="11"/>
        <end position="102"/>
    </location>
</feature>
<dbReference type="PANTHER" id="PTHR37023">
    <property type="entry name" value="TRANSPOSASE"/>
    <property type="match status" value="1"/>
</dbReference>
<keyword evidence="4" id="KW-1185">Reference proteome</keyword>
<name>A0ABM7MG27_9BURK</name>
<dbReference type="PANTHER" id="PTHR37023:SF1">
    <property type="entry name" value="ISSOD25 TRANSPOSASE TNPA_ISSOD25"/>
    <property type="match status" value="1"/>
</dbReference>
<dbReference type="EMBL" id="AP024238">
    <property type="protein sequence ID" value="BCO25145.1"/>
    <property type="molecule type" value="Genomic_DNA"/>
</dbReference>
<dbReference type="InterPro" id="IPR054832">
    <property type="entry name" value="transpos_IS91"/>
</dbReference>
<dbReference type="InterPro" id="IPR007069">
    <property type="entry name" value="Transposase_32"/>
</dbReference>
<dbReference type="Pfam" id="PF04986">
    <property type="entry name" value="Y2_Tnp"/>
    <property type="match status" value="1"/>
</dbReference>
<evidence type="ECO:0000259" key="1">
    <source>
        <dbReference type="Pfam" id="PF04986"/>
    </source>
</evidence>
<feature type="domain" description="Transposase IS801/IS1294" evidence="1">
    <location>
        <begin position="144"/>
        <end position="331"/>
    </location>
</feature>
<proteinExistence type="predicted"/>
<dbReference type="Pfam" id="PF14319">
    <property type="entry name" value="Zn_Tnp_IS91"/>
    <property type="match status" value="1"/>
</dbReference>
<evidence type="ECO:0000259" key="2">
    <source>
        <dbReference type="Pfam" id="PF14319"/>
    </source>
</evidence>
<reference evidence="3 4" key="1">
    <citation type="journal article" date="2021" name="Microbiol. Spectr.">
        <title>A Single Bacterium Capable of Oxidation and Reduction of Iron at Circumneutral pH.</title>
        <authorList>
            <person name="Kato S."/>
            <person name="Ohkuma M."/>
        </authorList>
    </citation>
    <scope>NUCLEOTIDE SEQUENCE [LARGE SCALE GENOMIC DNA]</scope>
    <source>
        <strain evidence="3 4">MIZ03</strain>
    </source>
</reference>
<sequence>MGHLALEVADIFRTHGPAWRQTQQGHLSLGQLKVMSAIEQCRSAALGGHVLHCDGCGHDRVAYNSCRNRHCPKCQASAAKRWLEARQAELLPVDYYHVVFTLPAPISAIAYYNKAVLYRLLFEVAAETLTTIAADPKHMGAQIGATLVLHTWGSALTHHPHVHGIVPGGGLSLDGQRWVACKPGFFLPVRVLSRLFRRRFLEELGVAYRAGELQFFGEYAELADAKTFAKWLFPMGKCDWVVYAKRPFAGPAAVLTYLSRYTHRVAISNSRLISMDEAGVTFRWKDYRAKGKTRHKTMTLEPDEFMRRFLLHVLPSGFHRIRHYGLIANNARKDNLVRARELLYVAPVAASTATSAADSTDVPNDGVRPTFVCSHCGAPMVIIQTLIRQRAIRAPPQSLGMP</sequence>
<evidence type="ECO:0000313" key="3">
    <source>
        <dbReference type="EMBL" id="BCO25145.1"/>
    </source>
</evidence>
<dbReference type="InterPro" id="IPR026889">
    <property type="entry name" value="Zn_Tnp"/>
</dbReference>
<dbReference type="Proteomes" id="UP000824366">
    <property type="component" value="Chromosome"/>
</dbReference>
<protein>
    <submittedName>
        <fullName evidence="3">IS91 family transposase ISAzo26</fullName>
    </submittedName>
</protein>
<accession>A0ABM7MG27</accession>
<organism evidence="3 4">
    <name type="scientific">Rhodoferax lithotrophicus</name>
    <dbReference type="NCBI Taxonomy" id="2798804"/>
    <lineage>
        <taxon>Bacteria</taxon>
        <taxon>Pseudomonadati</taxon>
        <taxon>Pseudomonadota</taxon>
        <taxon>Betaproteobacteria</taxon>
        <taxon>Burkholderiales</taxon>
        <taxon>Comamonadaceae</taxon>
        <taxon>Rhodoferax</taxon>
    </lineage>
</organism>
<dbReference type="NCBIfam" id="NF033538">
    <property type="entry name" value="transpos_IS91"/>
    <property type="match status" value="1"/>
</dbReference>